<dbReference type="GO" id="GO:0003676">
    <property type="term" value="F:nucleic acid binding"/>
    <property type="evidence" value="ECO:0007669"/>
    <property type="project" value="InterPro"/>
</dbReference>
<dbReference type="AlphaFoldDB" id="A0A3L8E2T2"/>
<name>A0A3L8E2T2_OOCBI</name>
<dbReference type="InterPro" id="IPR036397">
    <property type="entry name" value="RNaseH_sf"/>
</dbReference>
<gene>
    <name evidence="4" type="ORF">DMN91_000092</name>
</gene>
<reference evidence="4 5" key="1">
    <citation type="journal article" date="2018" name="Genome Res.">
        <title>The genomic architecture and molecular evolution of ant odorant receptors.</title>
        <authorList>
            <person name="McKenzie S.K."/>
            <person name="Kronauer D.J.C."/>
        </authorList>
    </citation>
    <scope>NUCLEOTIDE SEQUENCE [LARGE SCALE GENOMIC DNA]</scope>
    <source>
        <strain evidence="4">Clonal line C1</strain>
    </source>
</reference>
<feature type="compositionally biased region" description="Basic residues" evidence="2">
    <location>
        <begin position="10"/>
        <end position="23"/>
    </location>
</feature>
<dbReference type="OrthoDB" id="7701233at2759"/>
<dbReference type="PANTHER" id="PTHR37984:SF15">
    <property type="entry name" value="INTEGRASE CATALYTIC DOMAIN-CONTAINING PROTEIN"/>
    <property type="match status" value="1"/>
</dbReference>
<evidence type="ECO:0000313" key="5">
    <source>
        <dbReference type="Proteomes" id="UP000279307"/>
    </source>
</evidence>
<dbReference type="EMBL" id="QOIP01000001">
    <property type="protein sequence ID" value="RLU26298.1"/>
    <property type="molecule type" value="Genomic_DNA"/>
</dbReference>
<dbReference type="SUPFAM" id="SSF53098">
    <property type="entry name" value="Ribonuclease H-like"/>
    <property type="match status" value="1"/>
</dbReference>
<evidence type="ECO:0000256" key="2">
    <source>
        <dbReference type="SAM" id="MobiDB-lite"/>
    </source>
</evidence>
<organism evidence="4 5">
    <name type="scientific">Ooceraea biroi</name>
    <name type="common">Clonal raider ant</name>
    <name type="synonym">Cerapachys biroi</name>
    <dbReference type="NCBI Taxonomy" id="2015173"/>
    <lineage>
        <taxon>Eukaryota</taxon>
        <taxon>Metazoa</taxon>
        <taxon>Ecdysozoa</taxon>
        <taxon>Arthropoda</taxon>
        <taxon>Hexapoda</taxon>
        <taxon>Insecta</taxon>
        <taxon>Pterygota</taxon>
        <taxon>Neoptera</taxon>
        <taxon>Endopterygota</taxon>
        <taxon>Hymenoptera</taxon>
        <taxon>Apocrita</taxon>
        <taxon>Aculeata</taxon>
        <taxon>Formicoidea</taxon>
        <taxon>Formicidae</taxon>
        <taxon>Dorylinae</taxon>
        <taxon>Ooceraea</taxon>
    </lineage>
</organism>
<feature type="domain" description="Integrase catalytic" evidence="3">
    <location>
        <begin position="178"/>
        <end position="346"/>
    </location>
</feature>
<evidence type="ECO:0000313" key="4">
    <source>
        <dbReference type="EMBL" id="RLU26298.1"/>
    </source>
</evidence>
<dbReference type="EC" id="2.7.7.49" evidence="1"/>
<dbReference type="InterPro" id="IPR001584">
    <property type="entry name" value="Integrase_cat-core"/>
</dbReference>
<proteinExistence type="predicted"/>
<dbReference type="Proteomes" id="UP000279307">
    <property type="component" value="Chromosome 1"/>
</dbReference>
<dbReference type="GO" id="GO:0003964">
    <property type="term" value="F:RNA-directed DNA polymerase activity"/>
    <property type="evidence" value="ECO:0007669"/>
    <property type="project" value="UniProtKB-EC"/>
</dbReference>
<dbReference type="Pfam" id="PF17921">
    <property type="entry name" value="Integrase_H2C2"/>
    <property type="match status" value="1"/>
</dbReference>
<dbReference type="Pfam" id="PF22938">
    <property type="entry name" value="Integrase_p58_C"/>
    <property type="match status" value="1"/>
</dbReference>
<dbReference type="InterPro" id="IPR041588">
    <property type="entry name" value="Integrase_H2C2"/>
</dbReference>
<dbReference type="FunFam" id="1.10.340.70:FF:000001">
    <property type="entry name" value="Retrovirus-related Pol polyprotein from transposon gypsy-like Protein"/>
    <property type="match status" value="1"/>
</dbReference>
<dbReference type="InterPro" id="IPR054465">
    <property type="entry name" value="Integrase_p58-like_C"/>
</dbReference>
<comment type="caution">
    <text evidence="4">The sequence shown here is derived from an EMBL/GenBank/DDBJ whole genome shotgun (WGS) entry which is preliminary data.</text>
</comment>
<accession>A0A3L8E2T2</accession>
<dbReference type="Pfam" id="PF00665">
    <property type="entry name" value="rve"/>
    <property type="match status" value="1"/>
</dbReference>
<dbReference type="InterPro" id="IPR012337">
    <property type="entry name" value="RNaseH-like_sf"/>
</dbReference>
<protein>
    <recommendedName>
        <fullName evidence="1">RNA-directed DNA polymerase</fullName>
        <ecNumber evidence="1">2.7.7.49</ecNumber>
    </recommendedName>
</protein>
<dbReference type="FunFam" id="3.30.420.10:FF:000032">
    <property type="entry name" value="Retrovirus-related Pol polyprotein from transposon 297-like Protein"/>
    <property type="match status" value="1"/>
</dbReference>
<evidence type="ECO:0000256" key="1">
    <source>
        <dbReference type="ARBA" id="ARBA00012493"/>
    </source>
</evidence>
<feature type="region of interest" description="Disordered" evidence="2">
    <location>
        <begin position="1"/>
        <end position="24"/>
    </location>
</feature>
<dbReference type="Gene3D" id="3.30.420.10">
    <property type="entry name" value="Ribonuclease H-like superfamily/Ribonuclease H"/>
    <property type="match status" value="1"/>
</dbReference>
<evidence type="ECO:0000259" key="3">
    <source>
        <dbReference type="PROSITE" id="PS50994"/>
    </source>
</evidence>
<dbReference type="GO" id="GO:0015074">
    <property type="term" value="P:DNA integration"/>
    <property type="evidence" value="ECO:0007669"/>
    <property type="project" value="InterPro"/>
</dbReference>
<dbReference type="PROSITE" id="PS50994">
    <property type="entry name" value="INTEGRASE"/>
    <property type="match status" value="1"/>
</dbReference>
<dbReference type="PANTHER" id="PTHR37984">
    <property type="entry name" value="PROTEIN CBG26694"/>
    <property type="match status" value="1"/>
</dbReference>
<dbReference type="Gene3D" id="1.10.340.70">
    <property type="match status" value="1"/>
</dbReference>
<sequence length="474" mass="54976">MRMDSQGDHVKRRPVVIAKKRRTEKGTTKPSTLVALYLQRIVDLSGERANCGTRLFPFSCKLGRVDQRPSWREIAPYEVAAKIYWSHWDTLIVENGILYKTWVSTQPKSNRRQIIVPRDRIAEVLREAHDSPAGGHFGINKTLAKIRQRYYWATCKSNVEDWCASCQVCVAKKGPSSKGKSPLQVYNVGCPFERLQVDILGPLPATAAGNKYLLVAVDCFTKWPEAVPLRSKRAITVAEALVGQVFSRHGIPLELHTDQGRNFESRLFKEMSALLGMRKTRTTPLHPQSDGQVERQHQIILNYLAKFVAENQRDWDRWVPMFLLAFRSSRQEATGITPAEMYRGYDLRLPLDLLRGHPPMESGNNENFVQDLQRKLGEIHHSARDRLRISSKNMKAWYDRRARDVFFEPGQKVWFYNPRRIKGRAPKLQTSWEGPYEVTRRISEVVYEIRKSVRHRRKIIHANRLAHFRERRVS</sequence>
<dbReference type="InterPro" id="IPR050951">
    <property type="entry name" value="Retrovirus_Pol_polyprotein"/>
</dbReference>